<dbReference type="PATRIC" id="fig|662479.7.peg.2788"/>
<evidence type="ECO:0000256" key="1">
    <source>
        <dbReference type="SAM" id="Phobius"/>
    </source>
</evidence>
<keyword evidence="3" id="KW-1185">Reference proteome</keyword>
<reference evidence="2 3" key="1">
    <citation type="journal article" date="2014" name="PLoS Genet.">
        <title>Phylogenetically driven sequencing of extremely halophilic archaea reveals strategies for static and dynamic osmo-response.</title>
        <authorList>
            <person name="Becker E.A."/>
            <person name="Seitzer P.M."/>
            <person name="Tritt A."/>
            <person name="Larsen D."/>
            <person name="Krusor M."/>
            <person name="Yao A.I."/>
            <person name="Wu D."/>
            <person name="Madern D."/>
            <person name="Eisen J.A."/>
            <person name="Darling A.E."/>
            <person name="Facciotti M.T."/>
        </authorList>
    </citation>
    <scope>NUCLEOTIDE SEQUENCE [LARGE SCALE GENOMIC DNA]</scope>
    <source>
        <strain evidence="2 3">ATCC BAA-1512</strain>
    </source>
</reference>
<protein>
    <submittedName>
        <fullName evidence="2">Uncharacterized protein</fullName>
    </submittedName>
</protein>
<feature type="transmembrane region" description="Helical" evidence="1">
    <location>
        <begin position="16"/>
        <end position="35"/>
    </location>
</feature>
<dbReference type="Proteomes" id="UP000011550">
    <property type="component" value="Unassembled WGS sequence"/>
</dbReference>
<keyword evidence="1" id="KW-1133">Transmembrane helix</keyword>
<comment type="caution">
    <text evidence="2">The sequence shown here is derived from an EMBL/GenBank/DDBJ whole genome shotgun (WGS) entry which is preliminary data.</text>
</comment>
<gene>
    <name evidence="2" type="ORF">C440_13784</name>
</gene>
<keyword evidence="1" id="KW-0812">Transmembrane</keyword>
<sequence>MIPLETTEQVFPTSEMAATVFIVGILMTAGWLWYLQR</sequence>
<name>M0I7G4_9EURY</name>
<proteinExistence type="predicted"/>
<evidence type="ECO:0000313" key="2">
    <source>
        <dbReference type="EMBL" id="ELZ91389.1"/>
    </source>
</evidence>
<keyword evidence="1" id="KW-0472">Membrane</keyword>
<dbReference type="EMBL" id="AOLN01000018">
    <property type="protein sequence ID" value="ELZ91389.1"/>
    <property type="molecule type" value="Genomic_DNA"/>
</dbReference>
<accession>M0I7G4</accession>
<dbReference type="AlphaFoldDB" id="M0I7G4"/>
<evidence type="ECO:0000313" key="3">
    <source>
        <dbReference type="Proteomes" id="UP000011550"/>
    </source>
</evidence>
<organism evidence="2 3">
    <name type="scientific">Haloferax mucosum ATCC BAA-1512</name>
    <dbReference type="NCBI Taxonomy" id="662479"/>
    <lineage>
        <taxon>Archaea</taxon>
        <taxon>Methanobacteriati</taxon>
        <taxon>Methanobacteriota</taxon>
        <taxon>Stenosarchaea group</taxon>
        <taxon>Halobacteria</taxon>
        <taxon>Halobacteriales</taxon>
        <taxon>Haloferacaceae</taxon>
        <taxon>Haloferax</taxon>
    </lineage>
</organism>